<dbReference type="GO" id="GO:0020037">
    <property type="term" value="F:heme binding"/>
    <property type="evidence" value="ECO:0007669"/>
    <property type="project" value="InterPro"/>
</dbReference>
<dbReference type="GO" id="GO:0016712">
    <property type="term" value="F:oxidoreductase activity, acting on paired donors, with incorporation or reduction of molecular oxygen, reduced flavin or flavoprotein as one donor, and incorporation of one atom of oxygen"/>
    <property type="evidence" value="ECO:0007669"/>
    <property type="project" value="InterPro"/>
</dbReference>
<keyword evidence="8" id="KW-0472">Membrane</keyword>
<evidence type="ECO:0000256" key="5">
    <source>
        <dbReference type="ARBA" id="ARBA00023004"/>
    </source>
</evidence>
<dbReference type="InterPro" id="IPR017972">
    <property type="entry name" value="Cyt_P450_CS"/>
</dbReference>
<evidence type="ECO:0000256" key="3">
    <source>
        <dbReference type="ARBA" id="ARBA00022723"/>
    </source>
</evidence>
<feature type="transmembrane region" description="Helical" evidence="8">
    <location>
        <begin position="12"/>
        <end position="29"/>
    </location>
</feature>
<dbReference type="InterPro" id="IPR047146">
    <property type="entry name" value="Cyt_P450_E_CYP52_fungi"/>
</dbReference>
<dbReference type="InterPro" id="IPR002974">
    <property type="entry name" value="Cyt_P450_E_CYP52_ascomycetes"/>
</dbReference>
<accession>A0A2S6CJ49</accession>
<evidence type="ECO:0000256" key="7">
    <source>
        <dbReference type="RuleBase" id="RU000461"/>
    </source>
</evidence>
<dbReference type="SUPFAM" id="SSF48264">
    <property type="entry name" value="Cytochrome P450"/>
    <property type="match status" value="1"/>
</dbReference>
<comment type="caution">
    <text evidence="9">The sequence shown here is derived from an EMBL/GenBank/DDBJ whole genome shotgun (WGS) entry which is preliminary data.</text>
</comment>
<keyword evidence="8" id="KW-0812">Transmembrane</keyword>
<dbReference type="EMBL" id="PNEN01000351">
    <property type="protein sequence ID" value="PPJ59764.1"/>
    <property type="molecule type" value="Genomic_DNA"/>
</dbReference>
<keyword evidence="5 7" id="KW-0408">Iron</keyword>
<proteinExistence type="inferred from homology"/>
<evidence type="ECO:0000256" key="8">
    <source>
        <dbReference type="SAM" id="Phobius"/>
    </source>
</evidence>
<dbReference type="PANTHER" id="PTHR24287">
    <property type="entry name" value="P450, PUTATIVE (EUROFUNG)-RELATED"/>
    <property type="match status" value="1"/>
</dbReference>
<keyword evidence="8" id="KW-1133">Transmembrane helix</keyword>
<dbReference type="STRING" id="357750.A0A2S6CJ49"/>
<dbReference type="InterPro" id="IPR001128">
    <property type="entry name" value="Cyt_P450"/>
</dbReference>
<gene>
    <name evidence="9" type="ORF">CBER1_04358</name>
</gene>
<keyword evidence="3 7" id="KW-0479">Metal-binding</keyword>
<keyword evidence="10" id="KW-1185">Reference proteome</keyword>
<name>A0A2S6CJ49_9PEZI</name>
<dbReference type="CDD" id="cd11063">
    <property type="entry name" value="CYP52"/>
    <property type="match status" value="1"/>
</dbReference>
<evidence type="ECO:0000313" key="9">
    <source>
        <dbReference type="EMBL" id="PPJ59764.1"/>
    </source>
</evidence>
<evidence type="ECO:0000313" key="10">
    <source>
        <dbReference type="Proteomes" id="UP000237631"/>
    </source>
</evidence>
<dbReference type="PROSITE" id="PS00086">
    <property type="entry name" value="CYTOCHROME_P450"/>
    <property type="match status" value="1"/>
</dbReference>
<comment type="similarity">
    <text evidence="2 7">Belongs to the cytochrome P450 family.</text>
</comment>
<dbReference type="Pfam" id="PF00067">
    <property type="entry name" value="p450"/>
    <property type="match status" value="1"/>
</dbReference>
<comment type="cofactor">
    <cofactor evidence="1">
        <name>heme</name>
        <dbReference type="ChEBI" id="CHEBI:30413"/>
    </cofactor>
</comment>
<reference evidence="10" key="1">
    <citation type="journal article" date="2017" name="bioRxiv">
        <title>Conservation of a gene cluster reveals novel cercosporin biosynthetic mechanisms and extends production to the genus Colletotrichum.</title>
        <authorList>
            <person name="de Jonge R."/>
            <person name="Ebert M.K."/>
            <person name="Huitt-Roehl C.R."/>
            <person name="Pal P."/>
            <person name="Suttle J.C."/>
            <person name="Spanner R.E."/>
            <person name="Neubauer J.D."/>
            <person name="Jurick W.M.II."/>
            <person name="Stott K.A."/>
            <person name="Secor G.A."/>
            <person name="Thomma B.P.H.J."/>
            <person name="Van de Peer Y."/>
            <person name="Townsend C.A."/>
            <person name="Bolton M.D."/>
        </authorList>
    </citation>
    <scope>NUCLEOTIDE SEQUENCE [LARGE SCALE GENOMIC DNA]</scope>
    <source>
        <strain evidence="10">CBS538.71</strain>
    </source>
</reference>
<dbReference type="Gene3D" id="1.10.630.10">
    <property type="entry name" value="Cytochrome P450"/>
    <property type="match status" value="1"/>
</dbReference>
<protein>
    <submittedName>
        <fullName evidence="9">Uncharacterized protein</fullName>
    </submittedName>
</protein>
<keyword evidence="7" id="KW-0349">Heme</keyword>
<dbReference type="Proteomes" id="UP000237631">
    <property type="component" value="Unassembled WGS sequence"/>
</dbReference>
<keyword evidence="6 7" id="KW-0503">Monooxygenase</keyword>
<dbReference type="PRINTS" id="PR00385">
    <property type="entry name" value="P450"/>
</dbReference>
<keyword evidence="4 7" id="KW-0560">Oxidoreductase</keyword>
<dbReference type="AlphaFoldDB" id="A0A2S6CJ49"/>
<evidence type="ECO:0000256" key="2">
    <source>
        <dbReference type="ARBA" id="ARBA00010617"/>
    </source>
</evidence>
<dbReference type="GO" id="GO:0005506">
    <property type="term" value="F:iron ion binding"/>
    <property type="evidence" value="ECO:0007669"/>
    <property type="project" value="InterPro"/>
</dbReference>
<evidence type="ECO:0000256" key="6">
    <source>
        <dbReference type="ARBA" id="ARBA00023033"/>
    </source>
</evidence>
<dbReference type="OrthoDB" id="1470350at2759"/>
<evidence type="ECO:0000256" key="4">
    <source>
        <dbReference type="ARBA" id="ARBA00023002"/>
    </source>
</evidence>
<organism evidence="9 10">
    <name type="scientific">Cercospora berteroae</name>
    <dbReference type="NCBI Taxonomy" id="357750"/>
    <lineage>
        <taxon>Eukaryota</taxon>
        <taxon>Fungi</taxon>
        <taxon>Dikarya</taxon>
        <taxon>Ascomycota</taxon>
        <taxon>Pezizomycotina</taxon>
        <taxon>Dothideomycetes</taxon>
        <taxon>Dothideomycetidae</taxon>
        <taxon>Mycosphaerellales</taxon>
        <taxon>Mycosphaerellaceae</taxon>
        <taxon>Cercospora</taxon>
    </lineage>
</organism>
<sequence>MLGIEPHFVPLAAYACVAALLCFLLPYHIQQRKLASQTERRLSFGASEAPVESGLSVVKDGMKALKDHRLLELSSNRFGAIGSNTVHVKFPGGHFYETADPENLKTMLSSDFRKWGLAKARKDTFRPVMGEGIFIAEGAKWKHSRALLRPMFSRTQLENFAIFEDQATHLVNAIVRTGGKVDLRDLFFRVTLDASLEFLMGESISCLASPEDANRSAMNSALHRVEVHISSGGGLGNMCTSWLPKSRQYVKDIQTIRSFVESFILPRLAKREDILRHDDEGLSDGGRPTFLDELVKQTDNLTEIGDEILSTLFAGRDTTASLLTNIFFVISRRPDIWRALKEEINQALPDRQRPTSDQLKQMKYLRALVNESLRLHPVIPGNTRQALEDTVLPSGGGPDGTAPVFIPKGEMVRFNTFAMQRRKDLYGEDALEFRPDRWLDTDSSKGLRVSWEYIPFGGGPRICLGQMFALNHAMYTIVRMCQEFSEIESWGEDEVWREDITLGVCTNFSGAKVVLRK</sequence>
<dbReference type="PRINTS" id="PR01239">
    <property type="entry name" value="EP450IICYP52"/>
</dbReference>
<dbReference type="InterPro" id="IPR036396">
    <property type="entry name" value="Cyt_P450_sf"/>
</dbReference>
<dbReference type="PANTHER" id="PTHR24287:SF17">
    <property type="entry name" value="P450, PUTATIVE (EUROFUNG)-RELATED"/>
    <property type="match status" value="1"/>
</dbReference>
<evidence type="ECO:0000256" key="1">
    <source>
        <dbReference type="ARBA" id="ARBA00001971"/>
    </source>
</evidence>